<dbReference type="EMBL" id="JAAOAN010000257">
    <property type="protein sequence ID" value="KAF5714011.1"/>
    <property type="molecule type" value="Genomic_DNA"/>
</dbReference>
<dbReference type="GO" id="GO:0006508">
    <property type="term" value="P:proteolysis"/>
    <property type="evidence" value="ECO:0007669"/>
    <property type="project" value="UniProtKB-KW"/>
</dbReference>
<evidence type="ECO:0000256" key="1">
    <source>
        <dbReference type="ARBA" id="ARBA00004502"/>
    </source>
</evidence>
<gene>
    <name evidence="5" type="ORF">FMUND_7676</name>
</gene>
<comment type="subcellular location">
    <subcellularLocation>
        <location evidence="1">Lipid droplet</location>
    </subcellularLocation>
</comment>
<comment type="caution">
    <text evidence="5">The sequence shown here is derived from an EMBL/GenBank/DDBJ whole genome shotgun (WGS) entry which is preliminary data.</text>
</comment>
<dbReference type="OrthoDB" id="448051at2759"/>
<keyword evidence="6" id="KW-1185">Reference proteome</keyword>
<evidence type="ECO:0000313" key="5">
    <source>
        <dbReference type="EMBL" id="KAF5714011.1"/>
    </source>
</evidence>
<keyword evidence="5" id="KW-0645">Protease</keyword>
<dbReference type="SUPFAM" id="SSF53474">
    <property type="entry name" value="alpha/beta-Hydrolases"/>
    <property type="match status" value="1"/>
</dbReference>
<proteinExistence type="inferred from homology"/>
<accession>A0A8H6DDZ0</accession>
<evidence type="ECO:0000256" key="4">
    <source>
        <dbReference type="ARBA" id="ARBA00022801"/>
    </source>
</evidence>
<dbReference type="GO" id="GO:0016298">
    <property type="term" value="F:lipase activity"/>
    <property type="evidence" value="ECO:0007669"/>
    <property type="project" value="InterPro"/>
</dbReference>
<comment type="similarity">
    <text evidence="2">Belongs to the AB hydrolase superfamily. LDAH family.</text>
</comment>
<dbReference type="PANTHER" id="PTHR13390">
    <property type="entry name" value="LIPASE"/>
    <property type="match status" value="1"/>
</dbReference>
<dbReference type="InterPro" id="IPR019363">
    <property type="entry name" value="LDAH"/>
</dbReference>
<dbReference type="AlphaFoldDB" id="A0A8H6DDZ0"/>
<keyword evidence="3" id="KW-0551">Lipid droplet</keyword>
<evidence type="ECO:0000313" key="6">
    <source>
        <dbReference type="Proteomes" id="UP000544331"/>
    </source>
</evidence>
<reference evidence="5 6" key="1">
    <citation type="submission" date="2020-05" db="EMBL/GenBank/DDBJ databases">
        <title>Identification and distribution of gene clusters putatively required for synthesis of sphingolipid metabolism inhibitors in phylogenetically diverse species of the filamentous fungus Fusarium.</title>
        <authorList>
            <person name="Kim H.-S."/>
            <person name="Busman M."/>
            <person name="Brown D.W."/>
            <person name="Divon H."/>
            <person name="Uhlig S."/>
            <person name="Proctor R.H."/>
        </authorList>
    </citation>
    <scope>NUCLEOTIDE SEQUENCE [LARGE SCALE GENOMIC DNA]</scope>
    <source>
        <strain evidence="5 6">NRRL 66235</strain>
    </source>
</reference>
<name>A0A8H6DDZ0_9HYPO</name>
<evidence type="ECO:0000256" key="3">
    <source>
        <dbReference type="ARBA" id="ARBA00022677"/>
    </source>
</evidence>
<dbReference type="Proteomes" id="UP000544331">
    <property type="component" value="Unassembled WGS sequence"/>
</dbReference>
<sequence length="356" mass="40620">MAPQIWLPSERAGGAQQKALIHYICGNPGLIEYYTDFLSHVRGLLDKIETDTAYDIYGTNLLGFCDEDHEPFSSKNKPWDLEGQIEGMYDIVAAKGKGYDFVILMGHSVGSFITVEIFHRHRKNPERAPHLKLRHGFLICPTLTHLARSSNGVQFELLRRFIPFLDTAACLLARFLLGLLSVASATWIVQHLLGFTPASADITARWLKSRDGVLQAVHLGLTELEMITEEKWNDDLWETTGEENGVPKFFLFYAKKDHWIHDDERDGIVEKRGDKARIVQDEGDIPHAFCTREGKLIIKTFVTVADKFRCELRSRKESLRLGRRDRSSQEVKRGETNLGQEYEAQSFVQGPFDKQQ</sequence>
<keyword evidence="4" id="KW-0378">Hydrolase</keyword>
<dbReference type="GO" id="GO:0019915">
    <property type="term" value="P:lipid storage"/>
    <property type="evidence" value="ECO:0007669"/>
    <property type="project" value="InterPro"/>
</dbReference>
<dbReference type="Pfam" id="PF10230">
    <property type="entry name" value="LIDHydrolase"/>
    <property type="match status" value="1"/>
</dbReference>
<dbReference type="GO" id="GO:0005811">
    <property type="term" value="C:lipid droplet"/>
    <property type="evidence" value="ECO:0007669"/>
    <property type="project" value="UniProtKB-SubCell"/>
</dbReference>
<dbReference type="PANTHER" id="PTHR13390:SF0">
    <property type="entry name" value="LIPID DROPLET-ASSOCIATED HYDROLASE"/>
    <property type="match status" value="1"/>
</dbReference>
<evidence type="ECO:0000256" key="2">
    <source>
        <dbReference type="ARBA" id="ARBA00008300"/>
    </source>
</evidence>
<organism evidence="5 6">
    <name type="scientific">Fusarium mundagurra</name>
    <dbReference type="NCBI Taxonomy" id="1567541"/>
    <lineage>
        <taxon>Eukaryota</taxon>
        <taxon>Fungi</taxon>
        <taxon>Dikarya</taxon>
        <taxon>Ascomycota</taxon>
        <taxon>Pezizomycotina</taxon>
        <taxon>Sordariomycetes</taxon>
        <taxon>Hypocreomycetidae</taxon>
        <taxon>Hypocreales</taxon>
        <taxon>Nectriaceae</taxon>
        <taxon>Fusarium</taxon>
        <taxon>Fusarium fujikuroi species complex</taxon>
    </lineage>
</organism>
<dbReference type="Gene3D" id="3.40.50.1820">
    <property type="entry name" value="alpha/beta hydrolase"/>
    <property type="match status" value="1"/>
</dbReference>
<dbReference type="InterPro" id="IPR029058">
    <property type="entry name" value="AB_hydrolase_fold"/>
</dbReference>
<protein>
    <submittedName>
        <fullName evidence="5">Vacuolar membrane protease</fullName>
    </submittedName>
</protein>
<dbReference type="GO" id="GO:0008233">
    <property type="term" value="F:peptidase activity"/>
    <property type="evidence" value="ECO:0007669"/>
    <property type="project" value="UniProtKB-KW"/>
</dbReference>